<dbReference type="RefSeq" id="WP_085821745.1">
    <property type="nucleotide sequence ID" value="NZ_FWFP01000003.1"/>
</dbReference>
<dbReference type="InterPro" id="IPR024524">
    <property type="entry name" value="DUF3800"/>
</dbReference>
<evidence type="ECO:0000313" key="1">
    <source>
        <dbReference type="EMBL" id="SLN29431.1"/>
    </source>
</evidence>
<sequence length="299" mass="34223">MSYQYILYVDEAGDDKAHDLKPHNPDGNSEWLCLGGYVVRKSVEAELEERRNALLREIGGQDGGVLHYRNYKPRNRIKVCKKLATYRARAFVVCSFKETMIGHSNPRAATAGGDERQILYNFVTRLLLERVTEFVHNDALKQGHKDPVLKIIMASRKGHHFGHFKEYVQTLLEQAKEGTTYLDTREIKHEVLRYDQIERAPASTLPGLQLADTVVSATFQSIERSSPHYSDHPALHLENIVAKKKHSPWFPSKASNVGMTLYKAAQLVDTLSEEQWSFFETFGYDRAFLKKLSEKKKAK</sequence>
<dbReference type="AlphaFoldDB" id="A0A1X6YSS9"/>
<evidence type="ECO:0008006" key="3">
    <source>
        <dbReference type="Google" id="ProtNLM"/>
    </source>
</evidence>
<name>A0A1X6YSS9_9RHOB</name>
<dbReference type="Pfam" id="PF12686">
    <property type="entry name" value="DUF3800"/>
    <property type="match status" value="1"/>
</dbReference>
<organism evidence="1 2">
    <name type="scientific">Ruegeria meonggei</name>
    <dbReference type="NCBI Taxonomy" id="1446476"/>
    <lineage>
        <taxon>Bacteria</taxon>
        <taxon>Pseudomonadati</taxon>
        <taxon>Pseudomonadota</taxon>
        <taxon>Alphaproteobacteria</taxon>
        <taxon>Rhodobacterales</taxon>
        <taxon>Roseobacteraceae</taxon>
        <taxon>Ruegeria</taxon>
    </lineage>
</organism>
<keyword evidence="2" id="KW-1185">Reference proteome</keyword>
<dbReference type="Proteomes" id="UP000193778">
    <property type="component" value="Unassembled WGS sequence"/>
</dbReference>
<reference evidence="2" key="1">
    <citation type="submission" date="2017-03" db="EMBL/GenBank/DDBJ databases">
        <authorList>
            <person name="Rodrigo-Torres L."/>
            <person name="Arahal R.D."/>
            <person name="Lucena T."/>
        </authorList>
    </citation>
    <scope>NUCLEOTIDE SEQUENCE [LARGE SCALE GENOMIC DNA]</scope>
    <source>
        <strain evidence="2">CECT 8411</strain>
    </source>
</reference>
<evidence type="ECO:0000313" key="2">
    <source>
        <dbReference type="Proteomes" id="UP000193778"/>
    </source>
</evidence>
<accession>A0A1X6YSS9</accession>
<proteinExistence type="predicted"/>
<protein>
    <recommendedName>
        <fullName evidence="3">DUF3800 domain-containing protein</fullName>
    </recommendedName>
</protein>
<dbReference type="EMBL" id="FWFP01000003">
    <property type="protein sequence ID" value="SLN29431.1"/>
    <property type="molecule type" value="Genomic_DNA"/>
</dbReference>
<gene>
    <name evidence="1" type="ORF">RUM8411_01183</name>
</gene>
<dbReference type="OrthoDB" id="9792394at2"/>